<evidence type="ECO:0000259" key="3">
    <source>
        <dbReference type="Pfam" id="PF00171"/>
    </source>
</evidence>
<dbReference type="CDD" id="cd07103">
    <property type="entry name" value="ALDH_F5_SSADH_GabD"/>
    <property type="match status" value="1"/>
</dbReference>
<dbReference type="GO" id="GO:0009450">
    <property type="term" value="P:gamma-aminobutyric acid catabolic process"/>
    <property type="evidence" value="ECO:0007669"/>
    <property type="project" value="TreeGrafter"/>
</dbReference>
<protein>
    <submittedName>
        <fullName evidence="4">NAD-dependent succinate-semialdehyde dehydrogenase</fullName>
    </submittedName>
</protein>
<dbReference type="InterPro" id="IPR016161">
    <property type="entry name" value="Ald_DH/histidinol_DH"/>
</dbReference>
<dbReference type="Gene3D" id="3.40.605.10">
    <property type="entry name" value="Aldehyde Dehydrogenase, Chain A, domain 1"/>
    <property type="match status" value="1"/>
</dbReference>
<dbReference type="Gene3D" id="3.40.309.10">
    <property type="entry name" value="Aldehyde Dehydrogenase, Chain A, domain 2"/>
    <property type="match status" value="1"/>
</dbReference>
<name>A0A4V2DD66_9SPHN</name>
<evidence type="ECO:0000256" key="2">
    <source>
        <dbReference type="ARBA" id="ARBA00023002"/>
    </source>
</evidence>
<dbReference type="InterPro" id="IPR015590">
    <property type="entry name" value="Aldehyde_DH_dom"/>
</dbReference>
<dbReference type="FunFam" id="3.40.309.10:FF:000004">
    <property type="entry name" value="Succinate-semialdehyde dehydrogenase I"/>
    <property type="match status" value="1"/>
</dbReference>
<dbReference type="OrthoDB" id="9802947at2"/>
<comment type="similarity">
    <text evidence="1">Belongs to the aldehyde dehydrogenase family.</text>
</comment>
<evidence type="ECO:0000313" key="4">
    <source>
        <dbReference type="EMBL" id="RZF63918.1"/>
    </source>
</evidence>
<dbReference type="SUPFAM" id="SSF53720">
    <property type="entry name" value="ALDH-like"/>
    <property type="match status" value="1"/>
</dbReference>
<dbReference type="Pfam" id="PF00171">
    <property type="entry name" value="Aldedh"/>
    <property type="match status" value="1"/>
</dbReference>
<comment type="caution">
    <text evidence="4">The sequence shown here is derived from an EMBL/GenBank/DDBJ whole genome shotgun (WGS) entry which is preliminary data.</text>
</comment>
<dbReference type="GO" id="GO:0004777">
    <property type="term" value="F:succinate-semialdehyde dehydrogenase (NAD+) activity"/>
    <property type="evidence" value="ECO:0007669"/>
    <property type="project" value="TreeGrafter"/>
</dbReference>
<evidence type="ECO:0000313" key="5">
    <source>
        <dbReference type="Proteomes" id="UP000292085"/>
    </source>
</evidence>
<evidence type="ECO:0000256" key="1">
    <source>
        <dbReference type="ARBA" id="ARBA00009986"/>
    </source>
</evidence>
<dbReference type="PANTHER" id="PTHR43353:SF5">
    <property type="entry name" value="SUCCINATE-SEMIALDEHYDE DEHYDROGENASE, MITOCHONDRIAL"/>
    <property type="match status" value="1"/>
</dbReference>
<dbReference type="InterPro" id="IPR016162">
    <property type="entry name" value="Ald_DH_N"/>
</dbReference>
<dbReference type="Proteomes" id="UP000292085">
    <property type="component" value="Unassembled WGS sequence"/>
</dbReference>
<feature type="domain" description="Aldehyde dehydrogenase" evidence="3">
    <location>
        <begin position="22"/>
        <end position="480"/>
    </location>
</feature>
<accession>A0A4V2DD66</accession>
<dbReference type="AlphaFoldDB" id="A0A4V2DD66"/>
<organism evidence="4 5">
    <name type="scientific">Sphingomonas populi</name>
    <dbReference type="NCBI Taxonomy" id="2484750"/>
    <lineage>
        <taxon>Bacteria</taxon>
        <taxon>Pseudomonadati</taxon>
        <taxon>Pseudomonadota</taxon>
        <taxon>Alphaproteobacteria</taxon>
        <taxon>Sphingomonadales</taxon>
        <taxon>Sphingomonadaceae</taxon>
        <taxon>Sphingomonas</taxon>
    </lineage>
</organism>
<dbReference type="FunFam" id="3.40.605.10:FF:000007">
    <property type="entry name" value="NAD/NADP-dependent betaine aldehyde dehydrogenase"/>
    <property type="match status" value="1"/>
</dbReference>
<reference evidence="4 5" key="1">
    <citation type="submission" date="2019-02" db="EMBL/GenBank/DDBJ databases">
        <authorList>
            <person name="Li Y."/>
        </authorList>
    </citation>
    <scope>NUCLEOTIDE SEQUENCE [LARGE SCALE GENOMIC DNA]</scope>
    <source>
        <strain evidence="4 5">3-7</strain>
    </source>
</reference>
<dbReference type="PANTHER" id="PTHR43353">
    <property type="entry name" value="SUCCINATE-SEMIALDEHYDE DEHYDROGENASE, MITOCHONDRIAL"/>
    <property type="match status" value="1"/>
</dbReference>
<sequence length="483" mass="52082">MQNYKTPFLWIDGERLGPDHRATMPVVNPSTGEALAKLPLADAEDLDRAVAAAQRGFHIWRATSAYDRAKILRRAAELLRERSDEIAVQMTLEQGKPLHEAKGEIAGTPDFLDWDADEGRRIYGRLIPSRVPHQRQMVMKTPIGPVATFTPWNYPFMIPVRKISSVLAAGCSCIIKPAEETPNSTLAIAEAFEDAGLPKGVLQVVFGVPAQVSQHLLTHAGIKGFAFTGSTAIGAELASLAARQVKRSVMELGGHAPILIFDDADIEDVAQLTYARKFRNGGQGCISPSRFYVQARSYDRFCDRVAELVGSIKVGDGFAPDTQMGPLAHERRVPWIEALIADAVSKGARLLCGGKRVGEIGHFITPAVLADVPDDARVMHEEPFGPLIALNSFTDTDDAIAKANATEFGLSAYCFTRDNATAIRVADEIEAGMIGINSFAVGAPTSIASPETPFGGMKASGYGSEGGIEGLEPYLDTKFVSQF</sequence>
<dbReference type="InterPro" id="IPR050740">
    <property type="entry name" value="Aldehyde_DH_Superfamily"/>
</dbReference>
<dbReference type="EMBL" id="SGIS01000020">
    <property type="protein sequence ID" value="RZF63918.1"/>
    <property type="molecule type" value="Genomic_DNA"/>
</dbReference>
<keyword evidence="5" id="KW-1185">Reference proteome</keyword>
<dbReference type="InterPro" id="IPR016163">
    <property type="entry name" value="Ald_DH_C"/>
</dbReference>
<keyword evidence="2" id="KW-0560">Oxidoreductase</keyword>
<gene>
    <name evidence="4" type="ORF">EWE75_13855</name>
</gene>
<proteinExistence type="inferred from homology"/>